<feature type="active site" evidence="5 6">
    <location>
        <position position="215"/>
    </location>
</feature>
<comment type="PTM">
    <text evidence="5">Phosphorylated by CheA. Phosphorylation of the N-terminal regulatory domain activates the methylesterase activity.</text>
</comment>
<dbReference type="Pfam" id="PF01339">
    <property type="entry name" value="CheB_methylest"/>
    <property type="match status" value="1"/>
</dbReference>
<dbReference type="HAMAP" id="MF_00099">
    <property type="entry name" value="CheB_chemtxs"/>
    <property type="match status" value="1"/>
</dbReference>
<dbReference type="GO" id="GO:0006935">
    <property type="term" value="P:chemotaxis"/>
    <property type="evidence" value="ECO:0007669"/>
    <property type="project" value="UniProtKB-UniRule"/>
</dbReference>
<reference evidence="11 12" key="1">
    <citation type="submission" date="2020-10" db="EMBL/GenBank/DDBJ databases">
        <title>Complete genome sequence of Paludibaculum fermentans P105T, a facultatively anaerobic acidobacterium capable of dissimilatory Fe(III) reduction.</title>
        <authorList>
            <person name="Dedysh S.N."/>
            <person name="Beletsky A.V."/>
            <person name="Kulichevskaya I.S."/>
            <person name="Mardanov A.V."/>
            <person name="Ravin N.V."/>
        </authorList>
    </citation>
    <scope>NUCLEOTIDE SEQUENCE [LARGE SCALE GENOMIC DNA]</scope>
    <source>
        <strain evidence="11 12">P105</strain>
    </source>
</reference>
<evidence type="ECO:0000256" key="8">
    <source>
        <dbReference type="SAM" id="MobiDB-lite"/>
    </source>
</evidence>
<dbReference type="KEGG" id="pfer:IRI77_19725"/>
<dbReference type="GO" id="GO:0005737">
    <property type="term" value="C:cytoplasm"/>
    <property type="evidence" value="ECO:0007669"/>
    <property type="project" value="UniProtKB-SubCell"/>
</dbReference>
<dbReference type="Gene3D" id="3.40.50.180">
    <property type="entry name" value="Methylesterase CheB, C-terminal domain"/>
    <property type="match status" value="1"/>
</dbReference>
<comment type="similarity">
    <text evidence="5">Belongs to the CheB family.</text>
</comment>
<evidence type="ECO:0000256" key="7">
    <source>
        <dbReference type="PROSITE-ProRule" id="PRU00169"/>
    </source>
</evidence>
<keyword evidence="2 5" id="KW-0145">Chemotaxis</keyword>
<dbReference type="NCBIfam" id="NF001965">
    <property type="entry name" value="PRK00742.1"/>
    <property type="match status" value="1"/>
</dbReference>
<dbReference type="EC" id="3.1.1.61" evidence="5"/>
<organism evidence="11 12">
    <name type="scientific">Paludibaculum fermentans</name>
    <dbReference type="NCBI Taxonomy" id="1473598"/>
    <lineage>
        <taxon>Bacteria</taxon>
        <taxon>Pseudomonadati</taxon>
        <taxon>Acidobacteriota</taxon>
        <taxon>Terriglobia</taxon>
        <taxon>Bryobacterales</taxon>
        <taxon>Bryobacteraceae</taxon>
        <taxon>Paludibaculum</taxon>
    </lineage>
</organism>
<dbReference type="GO" id="GO:0008984">
    <property type="term" value="F:protein-glutamate methylesterase activity"/>
    <property type="evidence" value="ECO:0007669"/>
    <property type="project" value="UniProtKB-UniRule"/>
</dbReference>
<comment type="catalytic activity">
    <reaction evidence="4 5">
        <text>[protein]-L-glutamate 5-O-methyl ester + H2O = L-glutamyl-[protein] + methanol + H(+)</text>
        <dbReference type="Rhea" id="RHEA:23236"/>
        <dbReference type="Rhea" id="RHEA-COMP:10208"/>
        <dbReference type="Rhea" id="RHEA-COMP:10311"/>
        <dbReference type="ChEBI" id="CHEBI:15377"/>
        <dbReference type="ChEBI" id="CHEBI:15378"/>
        <dbReference type="ChEBI" id="CHEBI:17790"/>
        <dbReference type="ChEBI" id="CHEBI:29973"/>
        <dbReference type="ChEBI" id="CHEBI:82795"/>
        <dbReference type="EC" id="3.1.1.61"/>
    </reaction>
</comment>
<dbReference type="CDD" id="cd17541">
    <property type="entry name" value="REC_CheB-like"/>
    <property type="match status" value="1"/>
</dbReference>
<feature type="active site" evidence="5 6">
    <location>
        <position position="311"/>
    </location>
</feature>
<comment type="catalytic activity">
    <reaction evidence="5">
        <text>L-glutaminyl-[protein] + H2O = L-glutamyl-[protein] + NH4(+)</text>
        <dbReference type="Rhea" id="RHEA:16441"/>
        <dbReference type="Rhea" id="RHEA-COMP:10207"/>
        <dbReference type="Rhea" id="RHEA-COMP:10208"/>
        <dbReference type="ChEBI" id="CHEBI:15377"/>
        <dbReference type="ChEBI" id="CHEBI:28938"/>
        <dbReference type="ChEBI" id="CHEBI:29973"/>
        <dbReference type="ChEBI" id="CHEBI:30011"/>
        <dbReference type="EC" id="3.5.1.44"/>
    </reaction>
</comment>
<dbReference type="GO" id="GO:0000156">
    <property type="term" value="F:phosphorelay response regulator activity"/>
    <property type="evidence" value="ECO:0007669"/>
    <property type="project" value="InterPro"/>
</dbReference>
<keyword evidence="3 5" id="KW-0378">Hydrolase</keyword>
<dbReference type="Proteomes" id="UP000593892">
    <property type="component" value="Chromosome"/>
</dbReference>
<dbReference type="GO" id="GO:0050568">
    <property type="term" value="F:protein-glutamine glutaminase activity"/>
    <property type="evidence" value="ECO:0007669"/>
    <property type="project" value="UniProtKB-UniRule"/>
</dbReference>
<evidence type="ECO:0000256" key="2">
    <source>
        <dbReference type="ARBA" id="ARBA00022500"/>
    </source>
</evidence>
<dbReference type="PANTHER" id="PTHR42872:SF6">
    <property type="entry name" value="PROTEIN-GLUTAMATE METHYLESTERASE_PROTEIN-GLUTAMINE GLUTAMINASE"/>
    <property type="match status" value="1"/>
</dbReference>
<evidence type="ECO:0000256" key="3">
    <source>
        <dbReference type="ARBA" id="ARBA00022801"/>
    </source>
</evidence>
<dbReference type="InterPro" id="IPR000673">
    <property type="entry name" value="Sig_transdc_resp-reg_Me-estase"/>
</dbReference>
<dbReference type="SUPFAM" id="SSF52172">
    <property type="entry name" value="CheY-like"/>
    <property type="match status" value="1"/>
</dbReference>
<feature type="domain" description="Response regulatory" evidence="9">
    <location>
        <begin position="16"/>
        <end position="134"/>
    </location>
</feature>
<keyword evidence="1 5" id="KW-0963">Cytoplasm</keyword>
<evidence type="ECO:0000259" key="10">
    <source>
        <dbReference type="PROSITE" id="PS50122"/>
    </source>
</evidence>
<name>A0A7S7NYE6_PALFE</name>
<evidence type="ECO:0000313" key="11">
    <source>
        <dbReference type="EMBL" id="QOY92074.1"/>
    </source>
</evidence>
<dbReference type="Pfam" id="PF00072">
    <property type="entry name" value="Response_reg"/>
    <property type="match status" value="1"/>
</dbReference>
<dbReference type="InterPro" id="IPR001789">
    <property type="entry name" value="Sig_transdc_resp-reg_receiver"/>
</dbReference>
<proteinExistence type="inferred from homology"/>
<dbReference type="PANTHER" id="PTHR42872">
    <property type="entry name" value="PROTEIN-GLUTAMATE METHYLESTERASE/PROTEIN-GLUTAMINE GLUTAMINASE"/>
    <property type="match status" value="1"/>
</dbReference>
<dbReference type="EMBL" id="CP063849">
    <property type="protein sequence ID" value="QOY92074.1"/>
    <property type="molecule type" value="Genomic_DNA"/>
</dbReference>
<dbReference type="InterPro" id="IPR008248">
    <property type="entry name" value="CheB-like"/>
</dbReference>
<feature type="region of interest" description="Disordered" evidence="8">
    <location>
        <begin position="369"/>
        <end position="388"/>
    </location>
</feature>
<sequence>MSTLLRKTLRPGQQIRVLIVDDSVVIRRLVSHVLEEAADMVIVGVAANGRAAIEKVQETQPDVVTLDIEMPEMNGLDALRVIRRQYPQVRVVMFSTLTERGGATTLEALSLGADDYVAKASNAGGLDRSLASLRDELIPKIRQFFAPVPQPARLLPPPVVARSSISGRPDSPVRLSSSTSSIVGIGVSTGGPSALAQVLAAIPAGFGVPILIVQHMPPLFTHLLSERLNTLCPLEVREASDGEPLDQPKVLIAPGNYHMRVEAHRQGAMIRLDQEPPLNSCRPSVDALFESMATVFGAGVLAVMLTGMGQDGLNGSRALRSKGACILAQDEATSVVWGMAGAVVNAGLANETLPLDFIPKAMVTHTARTGRPLAAQNQISPSEAPWPH</sequence>
<evidence type="ECO:0000256" key="5">
    <source>
        <dbReference type="HAMAP-Rule" id="MF_00099"/>
    </source>
</evidence>
<evidence type="ECO:0000313" key="12">
    <source>
        <dbReference type="Proteomes" id="UP000593892"/>
    </source>
</evidence>
<dbReference type="SUPFAM" id="SSF52738">
    <property type="entry name" value="Methylesterase CheB, C-terminal domain"/>
    <property type="match status" value="1"/>
</dbReference>
<protein>
    <recommendedName>
        <fullName evidence="5">Protein-glutamate methylesterase/protein-glutamine glutaminase</fullName>
        <ecNumber evidence="5">3.1.1.61</ecNumber>
        <ecNumber evidence="5">3.5.1.44</ecNumber>
    </recommendedName>
</protein>
<dbReference type="PROSITE" id="PS50110">
    <property type="entry name" value="RESPONSE_REGULATORY"/>
    <property type="match status" value="1"/>
</dbReference>
<evidence type="ECO:0000256" key="1">
    <source>
        <dbReference type="ARBA" id="ARBA00022490"/>
    </source>
</evidence>
<feature type="active site" evidence="5 6">
    <location>
        <position position="188"/>
    </location>
</feature>
<keyword evidence="5 7" id="KW-0597">Phosphoprotein</keyword>
<gene>
    <name evidence="5" type="primary">cheB</name>
    <name evidence="11" type="ORF">IRI77_19725</name>
</gene>
<dbReference type="PIRSF" id="PIRSF000876">
    <property type="entry name" value="RR_chemtxs_CheB"/>
    <property type="match status" value="1"/>
</dbReference>
<feature type="modified residue" description="4-aspartylphosphate" evidence="5 7">
    <location>
        <position position="67"/>
    </location>
</feature>
<accession>A0A7S7NYE6</accession>
<comment type="function">
    <text evidence="5">Involved in chemotaxis. Part of a chemotaxis signal transduction system that modulates chemotaxis in response to various stimuli. Catalyzes the demethylation of specific methylglutamate residues introduced into the chemoreceptors (methyl-accepting chemotaxis proteins or MCP) by CheR. Also mediates the irreversible deamidation of specific glutamine residues to glutamic acid.</text>
</comment>
<keyword evidence="12" id="KW-1185">Reference proteome</keyword>
<dbReference type="AlphaFoldDB" id="A0A7S7NYE6"/>
<dbReference type="InterPro" id="IPR035909">
    <property type="entry name" value="CheB_C"/>
</dbReference>
<dbReference type="InterPro" id="IPR011006">
    <property type="entry name" value="CheY-like_superfamily"/>
</dbReference>
<feature type="domain" description="CheB-type methylesterase" evidence="10">
    <location>
        <begin position="176"/>
        <end position="369"/>
    </location>
</feature>
<comment type="domain">
    <text evidence="5">Contains a C-terminal catalytic domain, and an N-terminal region which modulates catalytic activity.</text>
</comment>
<comment type="subcellular location">
    <subcellularLocation>
        <location evidence="5">Cytoplasm</location>
    </subcellularLocation>
</comment>
<dbReference type="EC" id="3.5.1.44" evidence="5"/>
<dbReference type="PROSITE" id="PS50122">
    <property type="entry name" value="CHEB"/>
    <property type="match status" value="1"/>
</dbReference>
<evidence type="ECO:0000256" key="6">
    <source>
        <dbReference type="PROSITE-ProRule" id="PRU00050"/>
    </source>
</evidence>
<dbReference type="Gene3D" id="3.40.50.2300">
    <property type="match status" value="1"/>
</dbReference>
<dbReference type="CDD" id="cd16432">
    <property type="entry name" value="CheB_Rec"/>
    <property type="match status" value="1"/>
</dbReference>
<evidence type="ECO:0000256" key="4">
    <source>
        <dbReference type="ARBA" id="ARBA00048267"/>
    </source>
</evidence>
<dbReference type="SMART" id="SM00448">
    <property type="entry name" value="REC"/>
    <property type="match status" value="1"/>
</dbReference>
<evidence type="ECO:0000259" key="9">
    <source>
        <dbReference type="PROSITE" id="PS50110"/>
    </source>
</evidence>